<dbReference type="PANTHER" id="PTHR30097">
    <property type="entry name" value="CATION EFFLUX SYSTEM PROTEIN CUSB"/>
    <property type="match status" value="1"/>
</dbReference>
<accession>A0ABQ3FY85</accession>
<organism evidence="4 5">
    <name type="scientific">Pseudorhodoferax aquiterrae</name>
    <dbReference type="NCBI Taxonomy" id="747304"/>
    <lineage>
        <taxon>Bacteria</taxon>
        <taxon>Pseudomonadati</taxon>
        <taxon>Pseudomonadota</taxon>
        <taxon>Betaproteobacteria</taxon>
        <taxon>Burkholderiales</taxon>
        <taxon>Comamonadaceae</taxon>
    </lineage>
</organism>
<dbReference type="Proteomes" id="UP000626210">
    <property type="component" value="Unassembled WGS sequence"/>
</dbReference>
<keyword evidence="1" id="KW-0813">Transport</keyword>
<gene>
    <name evidence="4" type="ORF">GCM10007320_10490</name>
</gene>
<dbReference type="InterPro" id="IPR051909">
    <property type="entry name" value="MFP_Cation_Efflux"/>
</dbReference>
<evidence type="ECO:0000259" key="3">
    <source>
        <dbReference type="Pfam" id="PF25967"/>
    </source>
</evidence>
<evidence type="ECO:0000256" key="1">
    <source>
        <dbReference type="ARBA" id="ARBA00022448"/>
    </source>
</evidence>
<keyword evidence="2" id="KW-0732">Signal</keyword>
<protein>
    <recommendedName>
        <fullName evidence="3">Multidrug resistance protein MdtA-like C-terminal permuted SH3 domain-containing protein</fullName>
    </recommendedName>
</protein>
<feature type="chain" id="PRO_5045354482" description="Multidrug resistance protein MdtA-like C-terminal permuted SH3 domain-containing protein" evidence="2">
    <location>
        <begin position="20"/>
        <end position="365"/>
    </location>
</feature>
<sequence>MKTLATLLLASLLAAPVWAGAGHDHGDAPATANANAPQRLPDGSVFLPKPTQRQIGVRTLVAEQQQVPRAFTLAGKVVMDPNAGGRVQPTQPGRLEPGPRGFPTPGQAVRKGEVLAYVAPAAAPLERAGQAAQVAELRAARALAEKRLARLRELADTVPRKEIEAAESELASLGERASVMSAGLSLREALVAPVSGVIASATAVAGSVVDAREQVFEIVDPTRLRIEALAYDPALAADIASGALAVGKERVPLRFLGAARALREQALPLQFAAEGAALQALALGQPVQVVVQTRSQRSGVPVPSAALVRNASNQAIVWVKVAPERFAPRVLTTEPLDGANVVATAGLQPGERVVHQGASLVNQIR</sequence>
<dbReference type="Gene3D" id="2.40.50.100">
    <property type="match status" value="1"/>
</dbReference>
<dbReference type="SUPFAM" id="SSF111369">
    <property type="entry name" value="HlyD-like secretion proteins"/>
    <property type="match status" value="1"/>
</dbReference>
<evidence type="ECO:0000313" key="4">
    <source>
        <dbReference type="EMBL" id="GHC73657.1"/>
    </source>
</evidence>
<dbReference type="Gene3D" id="1.10.287.470">
    <property type="entry name" value="Helix hairpin bin"/>
    <property type="match status" value="1"/>
</dbReference>
<name>A0ABQ3FY85_9BURK</name>
<feature type="domain" description="Multidrug resistance protein MdtA-like C-terminal permuted SH3" evidence="3">
    <location>
        <begin position="302"/>
        <end position="357"/>
    </location>
</feature>
<dbReference type="Gene3D" id="2.40.420.20">
    <property type="match status" value="1"/>
</dbReference>
<proteinExistence type="predicted"/>
<dbReference type="Pfam" id="PF25967">
    <property type="entry name" value="RND-MFP_C"/>
    <property type="match status" value="1"/>
</dbReference>
<comment type="caution">
    <text evidence="4">The sequence shown here is derived from an EMBL/GenBank/DDBJ whole genome shotgun (WGS) entry which is preliminary data.</text>
</comment>
<dbReference type="RefSeq" id="WP_189685883.1">
    <property type="nucleotide sequence ID" value="NZ_BMYK01000002.1"/>
</dbReference>
<dbReference type="InterPro" id="IPR058627">
    <property type="entry name" value="MdtA-like_C"/>
</dbReference>
<dbReference type="EMBL" id="BMYK01000002">
    <property type="protein sequence ID" value="GHC73657.1"/>
    <property type="molecule type" value="Genomic_DNA"/>
</dbReference>
<reference evidence="5" key="1">
    <citation type="journal article" date="2019" name="Int. J. Syst. Evol. Microbiol.">
        <title>The Global Catalogue of Microorganisms (GCM) 10K type strain sequencing project: providing services to taxonomists for standard genome sequencing and annotation.</title>
        <authorList>
            <consortium name="The Broad Institute Genomics Platform"/>
            <consortium name="The Broad Institute Genome Sequencing Center for Infectious Disease"/>
            <person name="Wu L."/>
            <person name="Ma J."/>
        </authorList>
    </citation>
    <scope>NUCLEOTIDE SEQUENCE [LARGE SCALE GENOMIC DNA]</scope>
    <source>
        <strain evidence="5">KCTC 23314</strain>
    </source>
</reference>
<evidence type="ECO:0000313" key="5">
    <source>
        <dbReference type="Proteomes" id="UP000626210"/>
    </source>
</evidence>
<evidence type="ECO:0000256" key="2">
    <source>
        <dbReference type="SAM" id="SignalP"/>
    </source>
</evidence>
<feature type="signal peptide" evidence="2">
    <location>
        <begin position="1"/>
        <end position="19"/>
    </location>
</feature>
<dbReference type="PANTHER" id="PTHR30097:SF4">
    <property type="entry name" value="SLR6042 PROTEIN"/>
    <property type="match status" value="1"/>
</dbReference>
<keyword evidence="5" id="KW-1185">Reference proteome</keyword>